<sequence>MEVGQAEAALVEHYPRLVRIAYLVLPSSLGQGRRVLTAHAVVQRSLRGDAAATPVPAVPPARRPEGAGDPGYTYVRDRVLRQALDAARPLRRRGLPRRAQFPPLLPHVWGLRVFPRSGGADELALDQRLSALSGPARAAYVLRHLEKLSDRDVRQ</sequence>
<name>D6X882_STRE2</name>
<protein>
    <submittedName>
        <fullName evidence="2">Uncharacterized protein</fullName>
    </submittedName>
</protein>
<gene>
    <name evidence="2" type="ORF">SSDG_06990</name>
</gene>
<evidence type="ECO:0000256" key="1">
    <source>
        <dbReference type="SAM" id="MobiDB-lite"/>
    </source>
</evidence>
<reference evidence="3" key="1">
    <citation type="submission" date="2008-02" db="EMBL/GenBank/DDBJ databases">
        <authorList>
            <consortium name="The Broad Institute Genome Sequencing Platform"/>
            <person name="Fischbach M."/>
            <person name="Ward D."/>
            <person name="Young S."/>
            <person name="Jaffe D."/>
            <person name="Gnerre S."/>
            <person name="Berlin A."/>
            <person name="Heiman D."/>
            <person name="Hepburn T."/>
            <person name="Sykes S."/>
            <person name="Alvarado L."/>
            <person name="Kodira C.D."/>
            <person name="Straight P."/>
            <person name="Clardy J."/>
            <person name="Hung D."/>
            <person name="Kolter R."/>
            <person name="Mekalanos J."/>
            <person name="Walker S."/>
            <person name="Walsh C.T."/>
            <person name="Lander E."/>
            <person name="Galagan J."/>
            <person name="Nusbaum C."/>
            <person name="Birren B."/>
        </authorList>
    </citation>
    <scope>NUCLEOTIDE SEQUENCE [LARGE SCALE GENOMIC DNA]</scope>
    <source>
        <strain evidence="3">ATCC 25486 / DSM 40338 / CBS 914.69 / JCM 4507 / NBRC 13074 / NRRL 2958 / 5647</strain>
    </source>
</reference>
<evidence type="ECO:0000313" key="3">
    <source>
        <dbReference type="Proteomes" id="UP000002805"/>
    </source>
</evidence>
<dbReference type="AlphaFoldDB" id="D6X882"/>
<feature type="region of interest" description="Disordered" evidence="1">
    <location>
        <begin position="51"/>
        <end position="71"/>
    </location>
</feature>
<reference evidence="3" key="2">
    <citation type="submission" date="2009-10" db="EMBL/GenBank/DDBJ databases">
        <title>The genome sequence of Streptomyces pristinaespiralis strain ATCC 25486.</title>
        <authorList>
            <consortium name="The Broad Institute Genome Sequencing Platform"/>
            <consortium name="Broad Institute Microbial Sequencing Center"/>
            <person name="Fischbach M."/>
            <person name="Godfrey P."/>
            <person name="Ward D."/>
            <person name="Young S."/>
            <person name="Zeng Q."/>
            <person name="Koehrsen M."/>
            <person name="Alvarado L."/>
            <person name="Berlin A.M."/>
            <person name="Bochicchio J."/>
            <person name="Borenstein D."/>
            <person name="Chapman S.B."/>
            <person name="Chen Z."/>
            <person name="Engels R."/>
            <person name="Freedman E."/>
            <person name="Gellesch M."/>
            <person name="Goldberg J."/>
            <person name="Griggs A."/>
            <person name="Gujja S."/>
            <person name="Heilman E.R."/>
            <person name="Heiman D.I."/>
            <person name="Hepburn T.A."/>
            <person name="Howarth C."/>
            <person name="Jen D."/>
            <person name="Larson L."/>
            <person name="Lewis B."/>
            <person name="Mehta T."/>
            <person name="Park D."/>
            <person name="Pearson M."/>
            <person name="Richards J."/>
            <person name="Roberts A."/>
            <person name="Saif S."/>
            <person name="Shea T.D."/>
            <person name="Shenoy N."/>
            <person name="Sisk P."/>
            <person name="Stolte C."/>
            <person name="Sykes S.N."/>
            <person name="Thomson T."/>
            <person name="Walk T."/>
            <person name="White J."/>
            <person name="Yandava C."/>
            <person name="Straight P."/>
            <person name="Clardy J."/>
            <person name="Hung D."/>
            <person name="Kolter R."/>
            <person name="Mekalanos J."/>
            <person name="Walker S."/>
            <person name="Walsh C.T."/>
            <person name="Wieland-Brown L.C."/>
            <person name="Haas B."/>
            <person name="Nusbaum C."/>
            <person name="Birren B."/>
        </authorList>
    </citation>
    <scope>NUCLEOTIDE SEQUENCE [LARGE SCALE GENOMIC DNA]</scope>
    <source>
        <strain evidence="3">ATCC 25486 / DSM 40338 / CBS 914.69 / JCM 4507 / NBRC 13074 / NRRL 2958 / 5647</strain>
    </source>
</reference>
<keyword evidence="3" id="KW-1185">Reference proteome</keyword>
<dbReference type="EMBL" id="CM000950">
    <property type="protein sequence ID" value="EFH31738.1"/>
    <property type="molecule type" value="Genomic_DNA"/>
</dbReference>
<dbReference type="Proteomes" id="UP000002805">
    <property type="component" value="Chromosome"/>
</dbReference>
<dbReference type="eggNOG" id="ENOG5033RDI">
    <property type="taxonomic scope" value="Bacteria"/>
</dbReference>
<proteinExistence type="predicted"/>
<evidence type="ECO:0000313" key="2">
    <source>
        <dbReference type="EMBL" id="EFH31738.1"/>
    </source>
</evidence>
<accession>D6X882</accession>
<organism evidence="2 3">
    <name type="scientific">Streptomyces pristinaespiralis (strain ATCC 25486 / DSM 40338 / CBS 914.69 / JCM 4507 / KCC S-0507 / NBRC 13074 / NRRL 2958 / 5647)</name>
    <dbReference type="NCBI Taxonomy" id="457429"/>
    <lineage>
        <taxon>Bacteria</taxon>
        <taxon>Bacillati</taxon>
        <taxon>Actinomycetota</taxon>
        <taxon>Actinomycetes</taxon>
        <taxon>Kitasatosporales</taxon>
        <taxon>Streptomycetaceae</taxon>
        <taxon>Streptomyces</taxon>
    </lineage>
</organism>
<feature type="non-terminal residue" evidence="2">
    <location>
        <position position="155"/>
    </location>
</feature>
<dbReference type="HOGENOM" id="CLU_086374_0_0_11"/>